<sequence>MSPSTNTCYWQGAEYSFLPNQSISIDPQSGAGKSALINRVFGISDRLLRTFLTDLTHVVIHDSEGFEHGDDGKRKIVEQFVENRLQMVKLAERLHAIWVCLEIPWSNGRLLDRGIEQFLESISGRAPVVVVFTKLDLLEGKSRAWMMMHLKGGPRKRSTPPLRNFAIFPSSEKINHDYPFIAVSNLERHADRIGELMKLTLAKCDVESAWVAVAIPQRAEAVLNIKASTRIGRKRYWRGLFSDVFIGLSVQKLITVLCKDIVTVWNLNDRDELLLSDRFLERLTVLVEDLSSTSQPGQPYHLTSQAVNAVVNNPTVFPVTVPVAVVVFLAEWVLSSYKKTKESLRCLMGFIIDLMLVMDALFYLTRDRTAVSIRHINRFFQESESQSTSGDQNLGWPAVFGFKPSQPG</sequence>
<dbReference type="OrthoDB" id="391988at2759"/>
<organism evidence="2 3">
    <name type="scientific">Gymnopus androsaceus JB14</name>
    <dbReference type="NCBI Taxonomy" id="1447944"/>
    <lineage>
        <taxon>Eukaryota</taxon>
        <taxon>Fungi</taxon>
        <taxon>Dikarya</taxon>
        <taxon>Basidiomycota</taxon>
        <taxon>Agaricomycotina</taxon>
        <taxon>Agaricomycetes</taxon>
        <taxon>Agaricomycetidae</taxon>
        <taxon>Agaricales</taxon>
        <taxon>Marasmiineae</taxon>
        <taxon>Omphalotaceae</taxon>
        <taxon>Gymnopus</taxon>
    </lineage>
</organism>
<proteinExistence type="predicted"/>
<name>A0A6A4GLT7_9AGAR</name>
<accession>A0A6A4GLT7</accession>
<gene>
    <name evidence="2" type="ORF">BT96DRAFT_981800</name>
</gene>
<feature type="transmembrane region" description="Helical" evidence="1">
    <location>
        <begin position="315"/>
        <end position="334"/>
    </location>
</feature>
<evidence type="ECO:0000313" key="2">
    <source>
        <dbReference type="EMBL" id="KAE9386273.1"/>
    </source>
</evidence>
<keyword evidence="3" id="KW-1185">Reference proteome</keyword>
<protein>
    <recommendedName>
        <fullName evidence="4">G domain-containing protein</fullName>
    </recommendedName>
</protein>
<keyword evidence="1" id="KW-1133">Transmembrane helix</keyword>
<dbReference type="SUPFAM" id="SSF52540">
    <property type="entry name" value="P-loop containing nucleoside triphosphate hydrolases"/>
    <property type="match status" value="1"/>
</dbReference>
<evidence type="ECO:0000256" key="1">
    <source>
        <dbReference type="SAM" id="Phobius"/>
    </source>
</evidence>
<evidence type="ECO:0000313" key="3">
    <source>
        <dbReference type="Proteomes" id="UP000799118"/>
    </source>
</evidence>
<dbReference type="InterPro" id="IPR027417">
    <property type="entry name" value="P-loop_NTPase"/>
</dbReference>
<dbReference type="Gene3D" id="3.40.50.300">
    <property type="entry name" value="P-loop containing nucleotide triphosphate hydrolases"/>
    <property type="match status" value="1"/>
</dbReference>
<dbReference type="EMBL" id="ML769896">
    <property type="protein sequence ID" value="KAE9386273.1"/>
    <property type="molecule type" value="Genomic_DNA"/>
</dbReference>
<keyword evidence="1" id="KW-0472">Membrane</keyword>
<evidence type="ECO:0008006" key="4">
    <source>
        <dbReference type="Google" id="ProtNLM"/>
    </source>
</evidence>
<reference evidence="2" key="1">
    <citation type="journal article" date="2019" name="Environ. Microbiol.">
        <title>Fungal ecological strategies reflected in gene transcription - a case study of two litter decomposers.</title>
        <authorList>
            <person name="Barbi F."/>
            <person name="Kohler A."/>
            <person name="Barry K."/>
            <person name="Baskaran P."/>
            <person name="Daum C."/>
            <person name="Fauchery L."/>
            <person name="Ihrmark K."/>
            <person name="Kuo A."/>
            <person name="LaButti K."/>
            <person name="Lipzen A."/>
            <person name="Morin E."/>
            <person name="Grigoriev I.V."/>
            <person name="Henrissat B."/>
            <person name="Lindahl B."/>
            <person name="Martin F."/>
        </authorList>
    </citation>
    <scope>NUCLEOTIDE SEQUENCE</scope>
    <source>
        <strain evidence="2">JB14</strain>
    </source>
</reference>
<dbReference type="Proteomes" id="UP000799118">
    <property type="component" value="Unassembled WGS sequence"/>
</dbReference>
<feature type="transmembrane region" description="Helical" evidence="1">
    <location>
        <begin position="346"/>
        <end position="364"/>
    </location>
</feature>
<dbReference type="CDD" id="cd00882">
    <property type="entry name" value="Ras_like_GTPase"/>
    <property type="match status" value="1"/>
</dbReference>
<keyword evidence="1" id="KW-0812">Transmembrane</keyword>
<dbReference type="AlphaFoldDB" id="A0A6A4GLT7"/>